<evidence type="ECO:0000313" key="1">
    <source>
        <dbReference type="EMBL" id="CAD6186015.1"/>
    </source>
</evidence>
<reference evidence="1" key="1">
    <citation type="submission" date="2020-10" db="EMBL/GenBank/DDBJ databases">
        <authorList>
            <person name="Kikuchi T."/>
        </authorList>
    </citation>
    <scope>NUCLEOTIDE SEQUENCE</scope>
    <source>
        <strain evidence="1">NKZ352</strain>
    </source>
</reference>
<keyword evidence="2" id="KW-1185">Reference proteome</keyword>
<comment type="caution">
    <text evidence="1">The sequence shown here is derived from an EMBL/GenBank/DDBJ whole genome shotgun (WGS) entry which is preliminary data.</text>
</comment>
<dbReference type="AlphaFoldDB" id="A0A8S1GQV5"/>
<proteinExistence type="predicted"/>
<protein>
    <submittedName>
        <fullName evidence="1">Uncharacterized protein</fullName>
    </submittedName>
</protein>
<dbReference type="Proteomes" id="UP000835052">
    <property type="component" value="Unassembled WGS sequence"/>
</dbReference>
<sequence length="91" mass="10328">MLVLYTLLEFAAPGNEHCQPVSLLEKALRLKTFMGMIYAPLKVLAFYGKRRGEVIDKKADRKDPKLPFRTTSLRIEADGKEVSMIKKCTVV</sequence>
<accession>A0A8S1GQV5</accession>
<name>A0A8S1GQV5_9PELO</name>
<evidence type="ECO:0000313" key="2">
    <source>
        <dbReference type="Proteomes" id="UP000835052"/>
    </source>
</evidence>
<organism evidence="1 2">
    <name type="scientific">Caenorhabditis auriculariae</name>
    <dbReference type="NCBI Taxonomy" id="2777116"/>
    <lineage>
        <taxon>Eukaryota</taxon>
        <taxon>Metazoa</taxon>
        <taxon>Ecdysozoa</taxon>
        <taxon>Nematoda</taxon>
        <taxon>Chromadorea</taxon>
        <taxon>Rhabditida</taxon>
        <taxon>Rhabditina</taxon>
        <taxon>Rhabditomorpha</taxon>
        <taxon>Rhabditoidea</taxon>
        <taxon>Rhabditidae</taxon>
        <taxon>Peloderinae</taxon>
        <taxon>Caenorhabditis</taxon>
    </lineage>
</organism>
<dbReference type="EMBL" id="CAJGYM010000003">
    <property type="protein sequence ID" value="CAD6186015.1"/>
    <property type="molecule type" value="Genomic_DNA"/>
</dbReference>
<gene>
    <name evidence="1" type="ORF">CAUJ_LOCUS1934</name>
</gene>